<dbReference type="SMART" id="SM00116">
    <property type="entry name" value="CBS"/>
    <property type="match status" value="2"/>
</dbReference>
<keyword evidence="4 9" id="KW-0812">Transmembrane</keyword>
<dbReference type="InterPro" id="IPR006667">
    <property type="entry name" value="SLC41_membr_dom"/>
</dbReference>
<evidence type="ECO:0000313" key="12">
    <source>
        <dbReference type="Proteomes" id="UP000250088"/>
    </source>
</evidence>
<evidence type="ECO:0000259" key="10">
    <source>
        <dbReference type="PROSITE" id="PS51371"/>
    </source>
</evidence>
<dbReference type="RefSeq" id="WP_086888507.1">
    <property type="nucleotide sequence ID" value="NZ_CP019893.1"/>
</dbReference>
<comment type="subcellular location">
    <subcellularLocation>
        <location evidence="9">Cell membrane</location>
        <topology evidence="9">Multi-pass membrane protein</topology>
    </subcellularLocation>
    <subcellularLocation>
        <location evidence="1">Membrane</location>
        <topology evidence="1">Multi-pass membrane protein</topology>
    </subcellularLocation>
</comment>
<dbReference type="Pfam" id="PF00571">
    <property type="entry name" value="CBS"/>
    <property type="match status" value="2"/>
</dbReference>
<accession>A0A2Z2HSL1</accession>
<dbReference type="InterPro" id="IPR046342">
    <property type="entry name" value="CBS_dom_sf"/>
</dbReference>
<reference evidence="12" key="1">
    <citation type="submission" date="2017-02" db="EMBL/GenBank/DDBJ databases">
        <title>Natronthermophilus aegyptiacus gen. nov.,sp. nov., an aerobic, extremely halophilic alkalithermophilic archaeon isolated from the athalassohaline Wadi An Natrun, Egypt.</title>
        <authorList>
            <person name="Zhao B."/>
        </authorList>
    </citation>
    <scope>NUCLEOTIDE SEQUENCE [LARGE SCALE GENOMIC DNA]</scope>
    <source>
        <strain evidence="12">JW/NM-HA 15</strain>
    </source>
</reference>
<dbReference type="InterPro" id="IPR000644">
    <property type="entry name" value="CBS_dom"/>
</dbReference>
<dbReference type="OrthoDB" id="147899at2157"/>
<comment type="caution">
    <text evidence="9">Lacks conserved residue(s) required for the propagation of feature annotation.</text>
</comment>
<keyword evidence="8" id="KW-0129">CBS domain</keyword>
<dbReference type="Gene3D" id="1.10.357.20">
    <property type="entry name" value="SLC41 divalent cation transporters, integral membrane domain"/>
    <property type="match status" value="1"/>
</dbReference>
<organism evidence="11 12">
    <name type="scientific">Natrarchaeobaculum aegyptiacum</name>
    <dbReference type="NCBI Taxonomy" id="745377"/>
    <lineage>
        <taxon>Archaea</taxon>
        <taxon>Methanobacteriati</taxon>
        <taxon>Methanobacteriota</taxon>
        <taxon>Stenosarchaea group</taxon>
        <taxon>Halobacteria</taxon>
        <taxon>Halobacteriales</taxon>
        <taxon>Natrialbaceae</taxon>
        <taxon>Natrarchaeobaculum</taxon>
    </lineage>
</organism>
<feature type="domain" description="CBS" evidence="10">
    <location>
        <begin position="87"/>
        <end position="143"/>
    </location>
</feature>
<feature type="transmembrane region" description="Helical" evidence="9">
    <location>
        <begin position="251"/>
        <end position="272"/>
    </location>
</feature>
<dbReference type="KEGG" id="naj:B1756_10595"/>
<dbReference type="GO" id="GO:0015095">
    <property type="term" value="F:magnesium ion transmembrane transporter activity"/>
    <property type="evidence" value="ECO:0007669"/>
    <property type="project" value="InterPro"/>
</dbReference>
<sequence>MGAAEHGRELEFHADRADEIADEEYVAVTQDTFVDTAIEQFREFEPVSEETTVYYLYATDNYGRLVGVMSLRELLNAPEDDVVEAHMETDLVTIDADADPELAAGQMADLDFPALPVVDGEGVLAGVLRTDDMLEVVEEEATEDILKSAGFSFADIEESRSSAILESSIPRILRLRLPWLVVALAGGLMAGGVIEQFEDTLEAVVALAFFVPVIMDMGGNVGTQASTIFVRGLALGHIDDRNAMRHFGREGLIGFIIGLIIGGIGALAAFGWRTWAGDPNAGTIAVVVFIALVSVCVVASVVGYVIPWLMNKLGFDPAAASDPLITTVKDVTALVIYFGLAAVLLQELL</sequence>
<keyword evidence="9" id="KW-0479">Metal-binding</keyword>
<evidence type="ECO:0000313" key="11">
    <source>
        <dbReference type="EMBL" id="ARS90132.1"/>
    </source>
</evidence>
<dbReference type="GO" id="GO:0005886">
    <property type="term" value="C:plasma membrane"/>
    <property type="evidence" value="ECO:0007669"/>
    <property type="project" value="UniProtKB-SubCell"/>
</dbReference>
<comment type="subunit">
    <text evidence="9">Homodimer.</text>
</comment>
<evidence type="ECO:0000256" key="6">
    <source>
        <dbReference type="ARBA" id="ARBA00022989"/>
    </source>
</evidence>
<feature type="transmembrane region" description="Helical" evidence="9">
    <location>
        <begin position="284"/>
        <end position="310"/>
    </location>
</feature>
<evidence type="ECO:0000256" key="3">
    <source>
        <dbReference type="ARBA" id="ARBA00022448"/>
    </source>
</evidence>
<dbReference type="CDD" id="cd04606">
    <property type="entry name" value="CBS_pair_Mg_transporter"/>
    <property type="match status" value="1"/>
</dbReference>
<evidence type="ECO:0000256" key="7">
    <source>
        <dbReference type="ARBA" id="ARBA00023136"/>
    </source>
</evidence>
<name>A0A2Z2HSL1_9EURY</name>
<dbReference type="Pfam" id="PF01769">
    <property type="entry name" value="MgtE"/>
    <property type="match status" value="1"/>
</dbReference>
<dbReference type="Gene3D" id="3.10.580.10">
    <property type="entry name" value="CBS-domain"/>
    <property type="match status" value="1"/>
</dbReference>
<keyword evidence="5 9" id="KW-0460">Magnesium</keyword>
<keyword evidence="6 9" id="KW-1133">Transmembrane helix</keyword>
<evidence type="ECO:0000256" key="9">
    <source>
        <dbReference type="RuleBase" id="RU362011"/>
    </source>
</evidence>
<dbReference type="PANTHER" id="PTHR41394:SF5">
    <property type="entry name" value="SLC41A_MGTE INTEGRAL MEMBRANE DOMAIN-CONTAINING PROTEIN"/>
    <property type="match status" value="1"/>
</dbReference>
<gene>
    <name evidence="11" type="ORF">B1756_10595</name>
</gene>
<evidence type="ECO:0000256" key="5">
    <source>
        <dbReference type="ARBA" id="ARBA00022842"/>
    </source>
</evidence>
<evidence type="ECO:0000256" key="4">
    <source>
        <dbReference type="ARBA" id="ARBA00022692"/>
    </source>
</evidence>
<proteinExistence type="inferred from homology"/>
<comment type="function">
    <text evidence="9">Acts as a magnesium transporter.</text>
</comment>
<dbReference type="SUPFAM" id="SSF54631">
    <property type="entry name" value="CBS-domain pair"/>
    <property type="match status" value="1"/>
</dbReference>
<dbReference type="SUPFAM" id="SSF161093">
    <property type="entry name" value="MgtE membrane domain-like"/>
    <property type="match status" value="1"/>
</dbReference>
<dbReference type="EMBL" id="CP019893">
    <property type="protein sequence ID" value="ARS90132.1"/>
    <property type="molecule type" value="Genomic_DNA"/>
</dbReference>
<dbReference type="GO" id="GO:0046872">
    <property type="term" value="F:metal ion binding"/>
    <property type="evidence" value="ECO:0007669"/>
    <property type="project" value="UniProtKB-KW"/>
</dbReference>
<evidence type="ECO:0000256" key="1">
    <source>
        <dbReference type="ARBA" id="ARBA00004141"/>
    </source>
</evidence>
<feature type="transmembrane region" description="Helical" evidence="9">
    <location>
        <begin position="331"/>
        <end position="348"/>
    </location>
</feature>
<dbReference type="Proteomes" id="UP000250088">
    <property type="component" value="Chromosome"/>
</dbReference>
<feature type="domain" description="CBS" evidence="10">
    <location>
        <begin position="21"/>
        <end position="84"/>
    </location>
</feature>
<evidence type="ECO:0000256" key="8">
    <source>
        <dbReference type="PROSITE-ProRule" id="PRU00703"/>
    </source>
</evidence>
<protein>
    <recommendedName>
        <fullName evidence="9">Magnesium transporter MgtE</fullName>
    </recommendedName>
</protein>
<keyword evidence="3 9" id="KW-0813">Transport</keyword>
<dbReference type="GeneID" id="32894532"/>
<keyword evidence="7 9" id="KW-0472">Membrane</keyword>
<dbReference type="NCBIfam" id="TIGR00400">
    <property type="entry name" value="mgtE"/>
    <property type="match status" value="1"/>
</dbReference>
<dbReference type="PROSITE" id="PS51371">
    <property type="entry name" value="CBS"/>
    <property type="match status" value="2"/>
</dbReference>
<dbReference type="PANTHER" id="PTHR41394">
    <property type="entry name" value="MAGNESIUM TRANSPORTER MGTE"/>
    <property type="match status" value="1"/>
</dbReference>
<keyword evidence="9" id="KW-1003">Cell membrane</keyword>
<dbReference type="InterPro" id="IPR036739">
    <property type="entry name" value="SLC41_membr_dom_sf"/>
</dbReference>
<keyword evidence="12" id="KW-1185">Reference proteome</keyword>
<dbReference type="AlphaFoldDB" id="A0A2Z2HSL1"/>
<evidence type="ECO:0000256" key="2">
    <source>
        <dbReference type="ARBA" id="ARBA00009749"/>
    </source>
</evidence>
<comment type="similarity">
    <text evidence="2 9">Belongs to the SLC41A transporter family.</text>
</comment>
<dbReference type="InterPro" id="IPR006669">
    <property type="entry name" value="MgtE_transporter"/>
</dbReference>